<sequence>MISLPSSCQNIINTVINGKCFFGRCSNKRLKMTVPMTSSELAYIQEWMLEKHDLFIEFPIDLITVEHIMMHLAVDVTTIKRKKSDITAYRTRLKDVPEAE</sequence>
<proteinExistence type="predicted"/>
<evidence type="ECO:0000313" key="3">
    <source>
        <dbReference type="Proteomes" id="UP000515929"/>
    </source>
</evidence>
<reference evidence="2" key="2">
    <citation type="journal article" date="2021" name="Arch. Virol.">
        <title>Characterisation of an Australian fowlpox virus carrying a near-full-length provirus of reticuloendotheliosis virus.</title>
        <authorList>
            <person name="Sarker S."/>
            <person name="Athukorala A."/>
            <person name="Bowden T.R."/>
            <person name="Boyle D.B."/>
        </authorList>
    </citation>
    <scope>NUCLEOTIDE SEQUENCE</scope>
    <source>
        <strain evidence="2">FWPV-S</strain>
    </source>
</reference>
<reference evidence="1 3" key="1">
    <citation type="submission" date="2016-05" db="EMBL/GenBank/DDBJ databases">
        <title>The analysis of a fowlpox virus genome sequence.</title>
        <authorList>
            <person name="Zhao Y."/>
            <person name="Liu S."/>
        </authorList>
    </citation>
    <scope>NUCLEOTIDE SEQUENCE [LARGE SCALE GENOMIC DNA]</scope>
    <source>
        <strain evidence="1 3">NX10</strain>
    </source>
</reference>
<organism evidence="2">
    <name type="scientific">Fowlpox virus</name>
    <name type="common">FPV</name>
    <dbReference type="NCBI Taxonomy" id="10261"/>
    <lineage>
        <taxon>Viruses</taxon>
        <taxon>Varidnaviria</taxon>
        <taxon>Bamfordvirae</taxon>
        <taxon>Nucleocytoviricota</taxon>
        <taxon>Pokkesviricetes</taxon>
        <taxon>Chitovirales</taxon>
        <taxon>Poxviridae</taxon>
        <taxon>Chordopoxvirinae</taxon>
        <taxon>Avipoxvirus</taxon>
        <taxon>Avipoxvirus fowlpox</taxon>
    </lineage>
</organism>
<dbReference type="EMBL" id="KX196452">
    <property type="protein sequence ID" value="ART91640.1"/>
    <property type="molecule type" value="Genomic_DNA"/>
</dbReference>
<dbReference type="OrthoDB" id="35710at10239"/>
<accession>A0A3G2VRZ0</accession>
<dbReference type="RefSeq" id="NP_039170.1">
    <property type="nucleotide sequence ID" value="NC_002188.1"/>
</dbReference>
<name>A0A3G2VRZ0_FOWPV</name>
<evidence type="ECO:0000313" key="1">
    <source>
        <dbReference type="EMBL" id="ART91640.1"/>
    </source>
</evidence>
<dbReference type="KEGG" id="vg:1486779"/>
<evidence type="ECO:0000313" key="2">
    <source>
        <dbReference type="EMBL" id="QRM13752.1"/>
    </source>
</evidence>
<dbReference type="Proteomes" id="UP000515929">
    <property type="component" value="Segment"/>
</dbReference>
<protein>
    <submittedName>
        <fullName evidence="2">Uncharacterized protein</fullName>
    </submittedName>
</protein>
<organismHost>
    <name type="scientific">Vertebrata</name>
    <name type="common">vertebrates</name>
    <dbReference type="NCBI Taxonomy" id="7742"/>
</organismHost>
<dbReference type="Proteomes" id="UP000627101">
    <property type="component" value="Segment"/>
</dbReference>
<dbReference type="EMBL" id="MW142017">
    <property type="protein sequence ID" value="QRM13752.1"/>
    <property type="molecule type" value="Genomic_DNA"/>
</dbReference>
<gene>
    <name evidence="1" type="primary">ORF207</name>
</gene>